<name>A0ABW9MEZ6_9FIRM</name>
<dbReference type="Proteomes" id="UP001637994">
    <property type="component" value="Unassembled WGS sequence"/>
</dbReference>
<gene>
    <name evidence="1" type="ORF">ACCQ42_09095</name>
</gene>
<organism evidence="1 2">
    <name type="scientific">Anaerococcus kampingae</name>
    <dbReference type="NCBI Taxonomy" id="3115614"/>
    <lineage>
        <taxon>Bacteria</taxon>
        <taxon>Bacillati</taxon>
        <taxon>Bacillota</taxon>
        <taxon>Tissierellia</taxon>
        <taxon>Tissierellales</taxon>
        <taxon>Peptoniphilaceae</taxon>
        <taxon>Anaerococcus</taxon>
    </lineage>
</organism>
<protein>
    <submittedName>
        <fullName evidence="1">Uncharacterized protein</fullName>
    </submittedName>
</protein>
<comment type="caution">
    <text evidence="1">The sequence shown here is derived from an EMBL/GenBank/DDBJ whole genome shotgun (WGS) entry which is preliminary data.</text>
</comment>
<proteinExistence type="predicted"/>
<keyword evidence="2" id="KW-1185">Reference proteome</keyword>
<evidence type="ECO:0000313" key="2">
    <source>
        <dbReference type="Proteomes" id="UP001637994"/>
    </source>
</evidence>
<dbReference type="RefSeq" id="WP_410035978.1">
    <property type="nucleotide sequence ID" value="NZ_JBGMEF010000041.1"/>
</dbReference>
<accession>A0ABW9MEZ6</accession>
<sequence length="32" mass="3300">MILASILNTLAPSLLKLGPMTAAMTSKEGLNV</sequence>
<reference evidence="1 2" key="1">
    <citation type="journal article" date="2025" name="Anaerobe">
        <title>Description of Anaerococcus kampingiae sp. nov., Anaerococcus groningensis sp. nov., Anaerococcus martiniensis sp. nov., and Anaerococcus cruorum sp. nov., isolated from human clinical specimens.</title>
        <authorList>
            <person name="Boiten K.E."/>
            <person name="Meijer J."/>
            <person name="van Wezel E.M."/>
            <person name="Veloo A.C.M."/>
        </authorList>
    </citation>
    <scope>NUCLEOTIDE SEQUENCE [LARGE SCALE GENOMIC DNA]</scope>
    <source>
        <strain evidence="1 2">ENR0874</strain>
    </source>
</reference>
<dbReference type="EMBL" id="JBGMEF010000041">
    <property type="protein sequence ID" value="MFO3667925.1"/>
    <property type="molecule type" value="Genomic_DNA"/>
</dbReference>
<evidence type="ECO:0000313" key="1">
    <source>
        <dbReference type="EMBL" id="MFO3667925.1"/>
    </source>
</evidence>